<comment type="caution">
    <text evidence="8">The sequence shown here is derived from an EMBL/GenBank/DDBJ whole genome shotgun (WGS) entry which is preliminary data.</text>
</comment>
<dbReference type="SMART" id="SM00033">
    <property type="entry name" value="CH"/>
    <property type="match status" value="1"/>
</dbReference>
<dbReference type="InterPro" id="IPR031852">
    <property type="entry name" value="Vik1/Cik1_MT-bd"/>
</dbReference>
<evidence type="ECO:0000256" key="1">
    <source>
        <dbReference type="ARBA" id="ARBA00010899"/>
    </source>
</evidence>
<dbReference type="Pfam" id="PF00307">
    <property type="entry name" value="CH"/>
    <property type="match status" value="1"/>
</dbReference>
<dbReference type="SUPFAM" id="SSF47576">
    <property type="entry name" value="Calponin-homology domain, CH-domain"/>
    <property type="match status" value="1"/>
</dbReference>
<keyword evidence="4" id="KW-0547">Nucleotide-binding</keyword>
<dbReference type="InterPro" id="IPR027640">
    <property type="entry name" value="Kinesin-like_fam"/>
</dbReference>
<gene>
    <name evidence="8" type="ORF">HPP92_010427</name>
</gene>
<dbReference type="FunFam" id="3.40.850.10:FF:000111">
    <property type="entry name" value="p-loop nucleoside triphosphate hydrolase superfamily protein with CH (Calponin Homology) domain"/>
    <property type="match status" value="1"/>
</dbReference>
<dbReference type="EMBL" id="JADCNM010000005">
    <property type="protein sequence ID" value="KAG0482343.1"/>
    <property type="molecule type" value="Genomic_DNA"/>
</dbReference>
<evidence type="ECO:0000256" key="5">
    <source>
        <dbReference type="SAM" id="Coils"/>
    </source>
</evidence>
<dbReference type="GO" id="GO:0008017">
    <property type="term" value="F:microtubule binding"/>
    <property type="evidence" value="ECO:0007669"/>
    <property type="project" value="InterPro"/>
</dbReference>
<dbReference type="SUPFAM" id="SSF52540">
    <property type="entry name" value="P-loop containing nucleoside triphosphate hydrolases"/>
    <property type="match status" value="1"/>
</dbReference>
<dbReference type="Gene3D" id="3.40.850.10">
    <property type="entry name" value="Kinesin motor domain"/>
    <property type="match status" value="2"/>
</dbReference>
<evidence type="ECO:0000256" key="2">
    <source>
        <dbReference type="ARBA" id="ARBA00022701"/>
    </source>
</evidence>
<dbReference type="GO" id="GO:0003777">
    <property type="term" value="F:microtubule motor activity"/>
    <property type="evidence" value="ECO:0007669"/>
    <property type="project" value="InterPro"/>
</dbReference>
<accession>A0A835R9K7</accession>
<dbReference type="InterPro" id="IPR001715">
    <property type="entry name" value="CH_dom"/>
</dbReference>
<dbReference type="InterPro" id="IPR001752">
    <property type="entry name" value="Kinesin_motor_dom"/>
</dbReference>
<feature type="binding site" evidence="4">
    <location>
        <begin position="534"/>
        <end position="541"/>
    </location>
    <ligand>
        <name>ATP</name>
        <dbReference type="ChEBI" id="CHEBI:30616"/>
    </ligand>
</feature>
<keyword evidence="2" id="KW-0493">Microtubule</keyword>
<dbReference type="Proteomes" id="UP000639772">
    <property type="component" value="Unassembled WGS sequence"/>
</dbReference>
<dbReference type="InterPro" id="IPR036961">
    <property type="entry name" value="Kinesin_motor_dom_sf"/>
</dbReference>
<evidence type="ECO:0000256" key="4">
    <source>
        <dbReference type="PROSITE-ProRule" id="PRU00283"/>
    </source>
</evidence>
<evidence type="ECO:0000313" key="8">
    <source>
        <dbReference type="EMBL" id="KAG0482343.1"/>
    </source>
</evidence>
<evidence type="ECO:0000313" key="9">
    <source>
        <dbReference type="Proteomes" id="UP000639772"/>
    </source>
</evidence>
<dbReference type="PROSITE" id="PS50021">
    <property type="entry name" value="CH"/>
    <property type="match status" value="1"/>
</dbReference>
<comment type="similarity">
    <text evidence="1">Belongs to the TRAFAC class myosin-kinesin ATPase superfamily. Kinesin family. KIN-14 subfamily.</text>
</comment>
<feature type="coiled-coil region" evidence="5">
    <location>
        <begin position="722"/>
        <end position="749"/>
    </location>
</feature>
<evidence type="ECO:0000256" key="3">
    <source>
        <dbReference type="ARBA" id="ARBA00023175"/>
    </source>
</evidence>
<feature type="domain" description="Kinesin motor" evidence="7">
    <location>
        <begin position="451"/>
        <end position="715"/>
    </location>
</feature>
<dbReference type="PANTHER" id="PTHR47972:SF39">
    <property type="entry name" value="KINESIN-LIKE PROTEIN KIN-14I"/>
    <property type="match status" value="1"/>
</dbReference>
<dbReference type="AlphaFoldDB" id="A0A835R9K7"/>
<keyword evidence="3 4" id="KW-0505">Motor protein</keyword>
<dbReference type="GO" id="GO:0005874">
    <property type="term" value="C:microtubule"/>
    <property type="evidence" value="ECO:0007669"/>
    <property type="project" value="UniProtKB-KW"/>
</dbReference>
<proteinExistence type="inferred from homology"/>
<protein>
    <submittedName>
        <fullName evidence="8">Uncharacterized protein</fullName>
    </submittedName>
</protein>
<reference evidence="8 9" key="1">
    <citation type="journal article" date="2020" name="Nat. Food">
        <title>A phased Vanilla planifolia genome enables genetic improvement of flavour and production.</title>
        <authorList>
            <person name="Hasing T."/>
            <person name="Tang H."/>
            <person name="Brym M."/>
            <person name="Khazi F."/>
            <person name="Huang T."/>
            <person name="Chambers A.H."/>
        </authorList>
    </citation>
    <scope>NUCLEOTIDE SEQUENCE [LARGE SCALE GENOMIC DNA]</scope>
    <source>
        <tissue evidence="8">Leaf</tissue>
    </source>
</reference>
<evidence type="ECO:0000259" key="7">
    <source>
        <dbReference type="PROSITE" id="PS50067"/>
    </source>
</evidence>
<dbReference type="FunFam" id="3.40.850.10:FF:000373">
    <property type="entry name" value="p-loop nucleoside triphosphate hydrolase superfamily protein with CH (Calponin Homology) domain"/>
    <property type="match status" value="1"/>
</dbReference>
<dbReference type="PANTHER" id="PTHR47972">
    <property type="entry name" value="KINESIN-LIKE PROTEIN KLP-3"/>
    <property type="match status" value="1"/>
</dbReference>
<keyword evidence="4" id="KW-0067">ATP-binding</keyword>
<dbReference type="PRINTS" id="PR00380">
    <property type="entry name" value="KINESINHEAVY"/>
</dbReference>
<dbReference type="SMART" id="SM00129">
    <property type="entry name" value="KISc"/>
    <property type="match status" value="1"/>
</dbReference>
<dbReference type="InterPro" id="IPR036872">
    <property type="entry name" value="CH_dom_sf"/>
</dbReference>
<dbReference type="GO" id="GO:0007018">
    <property type="term" value="P:microtubule-based movement"/>
    <property type="evidence" value="ECO:0007669"/>
    <property type="project" value="InterPro"/>
</dbReference>
<dbReference type="OrthoDB" id="3176171at2759"/>
<dbReference type="Pfam" id="PF16796">
    <property type="entry name" value="Microtub_bd"/>
    <property type="match status" value="1"/>
</dbReference>
<evidence type="ECO:0000259" key="6">
    <source>
        <dbReference type="PROSITE" id="PS50021"/>
    </source>
</evidence>
<organism evidence="8 9">
    <name type="scientific">Vanilla planifolia</name>
    <name type="common">Vanilla</name>
    <dbReference type="NCBI Taxonomy" id="51239"/>
    <lineage>
        <taxon>Eukaryota</taxon>
        <taxon>Viridiplantae</taxon>
        <taxon>Streptophyta</taxon>
        <taxon>Embryophyta</taxon>
        <taxon>Tracheophyta</taxon>
        <taxon>Spermatophyta</taxon>
        <taxon>Magnoliopsida</taxon>
        <taxon>Liliopsida</taxon>
        <taxon>Asparagales</taxon>
        <taxon>Orchidaceae</taxon>
        <taxon>Vanilloideae</taxon>
        <taxon>Vanilleae</taxon>
        <taxon>Vanilla</taxon>
    </lineage>
</organism>
<dbReference type="InterPro" id="IPR027417">
    <property type="entry name" value="P-loop_NTPase"/>
</dbReference>
<name>A0A835R9K7_VANPL</name>
<keyword evidence="5" id="KW-0175">Coiled coil</keyword>
<dbReference type="PROSITE" id="PS50067">
    <property type="entry name" value="KINESIN_MOTOR_2"/>
    <property type="match status" value="1"/>
</dbReference>
<dbReference type="Pfam" id="PF00225">
    <property type="entry name" value="Kinesin"/>
    <property type="match status" value="1"/>
</dbReference>
<dbReference type="CDD" id="cd21203">
    <property type="entry name" value="CH_AtKIN14-like"/>
    <property type="match status" value="1"/>
</dbReference>
<feature type="coiled-coil region" evidence="5">
    <location>
        <begin position="285"/>
        <end position="333"/>
    </location>
</feature>
<dbReference type="GO" id="GO:0005524">
    <property type="term" value="F:ATP binding"/>
    <property type="evidence" value="ECO:0007669"/>
    <property type="project" value="UniProtKB-UniRule"/>
</dbReference>
<dbReference type="Gene3D" id="1.10.418.10">
    <property type="entry name" value="Calponin-like domain"/>
    <property type="match status" value="1"/>
</dbReference>
<feature type="domain" description="Calponin-homology (CH)" evidence="6">
    <location>
        <begin position="40"/>
        <end position="162"/>
    </location>
</feature>
<sequence length="854" mass="95720">MASEGIFSIFVESVVEDVIKQHGTRPSDIDMASRRAEEAAARRYEAAAWLRRTVGVVGAKDLPEEPSEEEFRIGLRNGIILCNALNKVQPGAIPKVVEAPPDSFVVPDGAPLTAYQYFENLRNFLVTLEGMGLSTFEASDLERGGKGSRVVDSVLALKFYIEAKQAGKDGSSKFGGTSKPASLAKHFIRKSCEPFMNSISRSHLLNEKPHEDLCLANNFGGDYLSKSVEMKCSHSLNLLVRTVLSNKKPEEVPLLVESMLNKVMQEFELCIADQSEMGLAHTTTLKENQNVKEAAENELRERLNNQQEKEAEMKELKERLLLMEHRLKQQEQDFRMQQQGNGMEEKTLVDMEEKALRLKKQQKWEMEQTEINDRLIKQHLIFDRQQKEIKELKLALSLTKVGMEDMKSQYLEEFGNLGKQLGTLANAASKYHKVLEENRKLYNQIQDLKGNIRVYCRVRPFLHGQASNMSTISRIDDQNITIASASKNGKDARRNFTFNKVFGPTATQEEIFSDTQPLIQSVLDGYNVCIFAYGQTGSGKTHTMSGPKELNEKTIGVNYRALNDLFYLSEQQIRNSTNKGLSVPDANIVPVRSTAEVIEIMNIGQKNRAVSSTAMNDRSSRSHSCLTIHVQGKELTSGNMLRGCMHLVDLAGSERVDKSEKSAHVPYRNSKLTQLLQDSLGGQAKTLMFVHISPEADALSETLSTLKFAERVATVELGAARVNKDNVEVKELKEQIAALKATMTNKGADEPLRTTVSSLDLSRMKPSIVTTNHEEDEIGYPTSNRKPMEEVGNIEISPGIPAYNIFQLVRWENTKGVPSCLMHGTKVAYNLKDIISFRRILNTLQIFTCANEYL</sequence>